<evidence type="ECO:0000256" key="1">
    <source>
        <dbReference type="SAM" id="MobiDB-lite"/>
    </source>
</evidence>
<evidence type="ECO:0000313" key="3">
    <source>
        <dbReference type="Proteomes" id="UP000823775"/>
    </source>
</evidence>
<proteinExistence type="predicted"/>
<dbReference type="EMBL" id="JACEIK010008210">
    <property type="protein sequence ID" value="MCE3051157.1"/>
    <property type="molecule type" value="Genomic_DNA"/>
</dbReference>
<feature type="non-terminal residue" evidence="2">
    <location>
        <position position="1"/>
    </location>
</feature>
<feature type="region of interest" description="Disordered" evidence="1">
    <location>
        <begin position="87"/>
        <end position="109"/>
    </location>
</feature>
<accession>A0ABS8WMV1</accession>
<evidence type="ECO:0000313" key="2">
    <source>
        <dbReference type="EMBL" id="MCE3051157.1"/>
    </source>
</evidence>
<reference evidence="2 3" key="1">
    <citation type="journal article" date="2021" name="BMC Genomics">
        <title>Datura genome reveals duplications of psychoactive alkaloid biosynthetic genes and high mutation rate following tissue culture.</title>
        <authorList>
            <person name="Rajewski A."/>
            <person name="Carter-House D."/>
            <person name="Stajich J."/>
            <person name="Litt A."/>
        </authorList>
    </citation>
    <scope>NUCLEOTIDE SEQUENCE [LARGE SCALE GENOMIC DNA]</scope>
    <source>
        <strain evidence="2">AR-01</strain>
    </source>
</reference>
<dbReference type="Proteomes" id="UP000823775">
    <property type="component" value="Unassembled WGS sequence"/>
</dbReference>
<comment type="caution">
    <text evidence="2">The sequence shown here is derived from an EMBL/GenBank/DDBJ whole genome shotgun (WGS) entry which is preliminary data.</text>
</comment>
<gene>
    <name evidence="2" type="ORF">HAX54_049012</name>
</gene>
<organism evidence="2 3">
    <name type="scientific">Datura stramonium</name>
    <name type="common">Jimsonweed</name>
    <name type="synonym">Common thornapple</name>
    <dbReference type="NCBI Taxonomy" id="4076"/>
    <lineage>
        <taxon>Eukaryota</taxon>
        <taxon>Viridiplantae</taxon>
        <taxon>Streptophyta</taxon>
        <taxon>Embryophyta</taxon>
        <taxon>Tracheophyta</taxon>
        <taxon>Spermatophyta</taxon>
        <taxon>Magnoliopsida</taxon>
        <taxon>eudicotyledons</taxon>
        <taxon>Gunneridae</taxon>
        <taxon>Pentapetalae</taxon>
        <taxon>asterids</taxon>
        <taxon>lamiids</taxon>
        <taxon>Solanales</taxon>
        <taxon>Solanaceae</taxon>
        <taxon>Solanoideae</taxon>
        <taxon>Datureae</taxon>
        <taxon>Datura</taxon>
    </lineage>
</organism>
<name>A0ABS8WMV1_DATST</name>
<keyword evidence="3" id="KW-1185">Reference proteome</keyword>
<protein>
    <submittedName>
        <fullName evidence="2">Uncharacterized protein</fullName>
    </submittedName>
</protein>
<sequence>YASRSTRAISRVVRRASTGIYAAACGVPHSVENQTVLTWALKLGEFARSMRNAGLNMQQEILAHVFSRIPGRKPFRNLASAHHLQNADPNMQHKGPTRVLGQITEDPSA</sequence>